<name>Q9T2R5_SOLTU</name>
<keyword id="KW-0903">Direct protein sequencing</keyword>
<organism>
    <name type="scientific">Solanum tuberosum</name>
    <name type="common">Potato</name>
    <dbReference type="NCBI Taxonomy" id="4113"/>
    <lineage>
        <taxon>Eukaryota</taxon>
        <taxon>Viridiplantae</taxon>
        <taxon>Streptophyta</taxon>
        <taxon>Embryophyta</taxon>
        <taxon>Tracheophyta</taxon>
        <taxon>Spermatophyta</taxon>
        <taxon>Magnoliopsida</taxon>
        <taxon>eudicotyledons</taxon>
        <taxon>Gunneridae</taxon>
        <taxon>Pentapetalae</taxon>
        <taxon>asterids</taxon>
        <taxon>lamiids</taxon>
        <taxon>Solanales</taxon>
        <taxon>Solanaceae</taxon>
        <taxon>Solanoideae</taxon>
        <taxon>Solaneae</taxon>
        <taxon>Solanum</taxon>
    </lineage>
</organism>
<accession>Q9T2R5</accession>
<proteinExistence type="evidence at protein level"/>
<dbReference type="EC" id="1.10.2.2"/>
<protein>
    <submittedName>
        <fullName>Cytochrome-C reductase 53 kDa subunit</fullName>
        <ecNumber>1.10.2.2</ecNumber>
    </submittedName>
</protein>
<reference key="1">
    <citation type="journal article" date="1994" name="Planta">
        <title>Molecular identification of the ten subunits of cytochrome-c reductase from potato mitochondria.</title>
        <authorList>
            <person name="Braun H.-P."/>
            <person name="Kruft V."/>
            <person name="Schmitz U.K."/>
        </authorList>
    </citation>
    <scope>PROTEIN SEQUENCE</scope>
</reference>
<geneLocation type="mitochondrion"/>
<dbReference type="AlphaFoldDB" id="Q9T2R5"/>
<sequence>KDYISTHYTAPRMVIVASGPVK</sequence>